<evidence type="ECO:0000313" key="4">
    <source>
        <dbReference type="Proteomes" id="UP000649617"/>
    </source>
</evidence>
<dbReference type="SMART" id="SM00360">
    <property type="entry name" value="RRM"/>
    <property type="match status" value="1"/>
</dbReference>
<dbReference type="PROSITE" id="PS50102">
    <property type="entry name" value="RRM"/>
    <property type="match status" value="1"/>
</dbReference>
<reference evidence="3" key="1">
    <citation type="submission" date="2021-02" db="EMBL/GenBank/DDBJ databases">
        <authorList>
            <person name="Dougan E. K."/>
            <person name="Rhodes N."/>
            <person name="Thang M."/>
            <person name="Chan C."/>
        </authorList>
    </citation>
    <scope>NUCLEOTIDE SEQUENCE</scope>
</reference>
<evidence type="ECO:0000256" key="1">
    <source>
        <dbReference type="PROSITE-ProRule" id="PRU00176"/>
    </source>
</evidence>
<dbReference type="Gene3D" id="3.30.70.330">
    <property type="match status" value="1"/>
</dbReference>
<feature type="domain" description="RRM" evidence="2">
    <location>
        <begin position="37"/>
        <end position="113"/>
    </location>
</feature>
<evidence type="ECO:0000313" key="3">
    <source>
        <dbReference type="EMBL" id="CAE7203611.1"/>
    </source>
</evidence>
<evidence type="ECO:0000259" key="2">
    <source>
        <dbReference type="PROSITE" id="PS50102"/>
    </source>
</evidence>
<dbReference type="InterPro" id="IPR012677">
    <property type="entry name" value="Nucleotide-bd_a/b_plait_sf"/>
</dbReference>
<organism evidence="3 4">
    <name type="scientific">Symbiodinium pilosum</name>
    <name type="common">Dinoflagellate</name>
    <dbReference type="NCBI Taxonomy" id="2952"/>
    <lineage>
        <taxon>Eukaryota</taxon>
        <taxon>Sar</taxon>
        <taxon>Alveolata</taxon>
        <taxon>Dinophyceae</taxon>
        <taxon>Suessiales</taxon>
        <taxon>Symbiodiniaceae</taxon>
        <taxon>Symbiodinium</taxon>
    </lineage>
</organism>
<comment type="caution">
    <text evidence="3">The sequence shown here is derived from an EMBL/GenBank/DDBJ whole genome shotgun (WGS) entry which is preliminary data.</text>
</comment>
<dbReference type="Proteomes" id="UP000649617">
    <property type="component" value="Unassembled WGS sequence"/>
</dbReference>
<keyword evidence="4" id="KW-1185">Reference proteome</keyword>
<dbReference type="InterPro" id="IPR000504">
    <property type="entry name" value="RRM_dom"/>
</dbReference>
<dbReference type="EMBL" id="CAJNIZ010001947">
    <property type="protein sequence ID" value="CAE7203611.1"/>
    <property type="molecule type" value="Genomic_DNA"/>
</dbReference>
<sequence length="120" mass="12763">MGWGGYGKGGYGWGFPPMMMMYGKGKGKGLRGFSNEKKVWIGGLPAGPTNVETNKKLKEHMSQAGLECVFAEINKNGIAGAAYKTPEDVAKAVATLNGSVFEGVQIQVDIWQKPPAEPTA</sequence>
<dbReference type="OrthoDB" id="1099063at2759"/>
<proteinExistence type="predicted"/>
<dbReference type="SUPFAM" id="SSF54928">
    <property type="entry name" value="RNA-binding domain, RBD"/>
    <property type="match status" value="1"/>
</dbReference>
<protein>
    <recommendedName>
        <fullName evidence="2">RRM domain-containing protein</fullName>
    </recommendedName>
</protein>
<dbReference type="GO" id="GO:0003723">
    <property type="term" value="F:RNA binding"/>
    <property type="evidence" value="ECO:0007669"/>
    <property type="project" value="UniProtKB-UniRule"/>
</dbReference>
<keyword evidence="1" id="KW-0694">RNA-binding</keyword>
<dbReference type="AlphaFoldDB" id="A0A812JKE5"/>
<name>A0A812JKE5_SYMPI</name>
<dbReference type="CDD" id="cd00590">
    <property type="entry name" value="RRM_SF"/>
    <property type="match status" value="1"/>
</dbReference>
<dbReference type="InterPro" id="IPR035979">
    <property type="entry name" value="RBD_domain_sf"/>
</dbReference>
<accession>A0A812JKE5</accession>
<gene>
    <name evidence="3" type="ORF">SPIL2461_LOCUS1902</name>
</gene>